<dbReference type="AlphaFoldDB" id="A0A6N7LLW5"/>
<reference evidence="1 2" key="1">
    <citation type="journal article" date="2013" name="Genome Biol.">
        <title>Comparative genomics of the core and accessory genomes of 48 Sinorhizobium strains comprising five genospecies.</title>
        <authorList>
            <person name="Sugawara M."/>
            <person name="Epstein B."/>
            <person name="Badgley B.D."/>
            <person name="Unno T."/>
            <person name="Xu L."/>
            <person name="Reese J."/>
            <person name="Gyaneshwar P."/>
            <person name="Denny R."/>
            <person name="Mudge J."/>
            <person name="Bharti A.K."/>
            <person name="Farmer A.D."/>
            <person name="May G.D."/>
            <person name="Woodward J.E."/>
            <person name="Medigue C."/>
            <person name="Vallenet D."/>
            <person name="Lajus A."/>
            <person name="Rouy Z."/>
            <person name="Martinez-Vaz B."/>
            <person name="Tiffin P."/>
            <person name="Young N.D."/>
            <person name="Sadowsky M.J."/>
        </authorList>
    </citation>
    <scope>NUCLEOTIDE SEQUENCE [LARGE SCALE GENOMIC DNA]</scope>
    <source>
        <strain evidence="1 2">USDA4894</strain>
    </source>
</reference>
<dbReference type="Proteomes" id="UP000439983">
    <property type="component" value="Unassembled WGS sequence"/>
</dbReference>
<dbReference type="InterPro" id="IPR004952">
    <property type="entry name" value="NifX-assoc_nitrogen_fix"/>
</dbReference>
<organism evidence="1 2">
    <name type="scientific">Sinorhizobium terangae</name>
    <dbReference type="NCBI Taxonomy" id="110322"/>
    <lineage>
        <taxon>Bacteria</taxon>
        <taxon>Pseudomonadati</taxon>
        <taxon>Pseudomonadota</taxon>
        <taxon>Alphaproteobacteria</taxon>
        <taxon>Hyphomicrobiales</taxon>
        <taxon>Rhizobiaceae</taxon>
        <taxon>Sinorhizobium/Ensifer group</taxon>
        <taxon>Sinorhizobium</taxon>
    </lineage>
</organism>
<evidence type="ECO:0000313" key="1">
    <source>
        <dbReference type="EMBL" id="MQX18861.1"/>
    </source>
</evidence>
<accession>A0A6N7LLW5</accession>
<dbReference type="EMBL" id="WITC01000126">
    <property type="protein sequence ID" value="MQX18861.1"/>
    <property type="molecule type" value="Genomic_DNA"/>
</dbReference>
<evidence type="ECO:0000313" key="2">
    <source>
        <dbReference type="Proteomes" id="UP000439983"/>
    </source>
</evidence>
<dbReference type="Gene3D" id="1.10.3100.20">
    <property type="entry name" value="Protein of unknown function DUF269"/>
    <property type="match status" value="1"/>
</dbReference>
<dbReference type="OrthoDB" id="9808545at2"/>
<dbReference type="RefSeq" id="WP_153442626.1">
    <property type="nucleotide sequence ID" value="NZ_JACIGA010000016.1"/>
</dbReference>
<keyword evidence="2" id="KW-1185">Reference proteome</keyword>
<gene>
    <name evidence="1" type="ORF">GHK62_30215</name>
</gene>
<name>A0A6N7LLW5_SINTE</name>
<sequence length="162" mass="17858">MTTPSKPPVIPAIDADEKALAAPFLKCLIRLIRAQDTYGMWENKSDADLLGDFIVTKEQRREIPIIGDPDADVMWRFNIFYTAVGLSIEARTHLVASPITMISHEGFGRVLLTTGRLVVFSKTVRDVHRFGFATLSKLAEAGTKLVDDAIAAIEAYPEVARA</sequence>
<dbReference type="PIRSF" id="PIRSF005788">
    <property type="entry name" value="NifK"/>
    <property type="match status" value="1"/>
</dbReference>
<protein>
    <submittedName>
        <fullName evidence="1">NifX-associated nitrogen fixation protein</fullName>
    </submittedName>
</protein>
<comment type="caution">
    <text evidence="1">The sequence shown here is derived from an EMBL/GenBank/DDBJ whole genome shotgun (WGS) entry which is preliminary data.</text>
</comment>
<dbReference type="Pfam" id="PF03270">
    <property type="entry name" value="DUF269"/>
    <property type="match status" value="1"/>
</dbReference>
<proteinExistence type="predicted"/>
<dbReference type="NCBIfam" id="TIGR02935">
    <property type="entry name" value="NifX-associated nitrogen fixation protein"/>
    <property type="match status" value="1"/>
</dbReference>